<sequence length="231" mass="25401">MSGNTAGVHNYIRANEEHYDRIASQYNDVPIAIDRSERTVKSLLELYVFDKANITLLDVASGTGLISKMLFPYVRSILGVDISQNMVDEYNKLGDTEGFPKEAFHAIRADLTADDNELARSGKKFDVVICCSAIYHFPSLEEITRILASFLKLGGALFVVAGKPVEPEVVASIFPHNVNHILAHSGGLSEERMKCLFEGAGLIGFIYKDLPAAQKVCDLEFFVAEGVKPSE</sequence>
<dbReference type="InterPro" id="IPR029063">
    <property type="entry name" value="SAM-dependent_MTases_sf"/>
</dbReference>
<keyword evidence="2" id="KW-0489">Methyltransferase</keyword>
<dbReference type="Gene3D" id="3.40.50.150">
    <property type="entry name" value="Vaccinia Virus protein VP39"/>
    <property type="match status" value="1"/>
</dbReference>
<dbReference type="Proteomes" id="UP000308652">
    <property type="component" value="Unassembled WGS sequence"/>
</dbReference>
<dbReference type="InterPro" id="IPR013216">
    <property type="entry name" value="Methyltransf_11"/>
</dbReference>
<proteinExistence type="predicted"/>
<gene>
    <name evidence="2" type="ORF">BDQ12DRAFT_659791</name>
</gene>
<dbReference type="STRING" id="68775.A0A5C3LH67"/>
<dbReference type="GO" id="GO:0032259">
    <property type="term" value="P:methylation"/>
    <property type="evidence" value="ECO:0007669"/>
    <property type="project" value="UniProtKB-KW"/>
</dbReference>
<dbReference type="EMBL" id="ML213692">
    <property type="protein sequence ID" value="TFK31975.1"/>
    <property type="molecule type" value="Genomic_DNA"/>
</dbReference>
<organism evidence="2 3">
    <name type="scientific">Crucibulum laeve</name>
    <dbReference type="NCBI Taxonomy" id="68775"/>
    <lineage>
        <taxon>Eukaryota</taxon>
        <taxon>Fungi</taxon>
        <taxon>Dikarya</taxon>
        <taxon>Basidiomycota</taxon>
        <taxon>Agaricomycotina</taxon>
        <taxon>Agaricomycetes</taxon>
        <taxon>Agaricomycetidae</taxon>
        <taxon>Agaricales</taxon>
        <taxon>Agaricineae</taxon>
        <taxon>Nidulariaceae</taxon>
        <taxon>Crucibulum</taxon>
    </lineage>
</organism>
<evidence type="ECO:0000259" key="1">
    <source>
        <dbReference type="Pfam" id="PF08241"/>
    </source>
</evidence>
<name>A0A5C3LH67_9AGAR</name>
<reference evidence="2 3" key="1">
    <citation type="journal article" date="2019" name="Nat. Ecol. Evol.">
        <title>Megaphylogeny resolves global patterns of mushroom evolution.</title>
        <authorList>
            <person name="Varga T."/>
            <person name="Krizsan K."/>
            <person name="Foldi C."/>
            <person name="Dima B."/>
            <person name="Sanchez-Garcia M."/>
            <person name="Sanchez-Ramirez S."/>
            <person name="Szollosi G.J."/>
            <person name="Szarkandi J.G."/>
            <person name="Papp V."/>
            <person name="Albert L."/>
            <person name="Andreopoulos W."/>
            <person name="Angelini C."/>
            <person name="Antonin V."/>
            <person name="Barry K.W."/>
            <person name="Bougher N.L."/>
            <person name="Buchanan P."/>
            <person name="Buyck B."/>
            <person name="Bense V."/>
            <person name="Catcheside P."/>
            <person name="Chovatia M."/>
            <person name="Cooper J."/>
            <person name="Damon W."/>
            <person name="Desjardin D."/>
            <person name="Finy P."/>
            <person name="Geml J."/>
            <person name="Haridas S."/>
            <person name="Hughes K."/>
            <person name="Justo A."/>
            <person name="Karasinski D."/>
            <person name="Kautmanova I."/>
            <person name="Kiss B."/>
            <person name="Kocsube S."/>
            <person name="Kotiranta H."/>
            <person name="LaButti K.M."/>
            <person name="Lechner B.E."/>
            <person name="Liimatainen K."/>
            <person name="Lipzen A."/>
            <person name="Lukacs Z."/>
            <person name="Mihaltcheva S."/>
            <person name="Morgado L.N."/>
            <person name="Niskanen T."/>
            <person name="Noordeloos M.E."/>
            <person name="Ohm R.A."/>
            <person name="Ortiz-Santana B."/>
            <person name="Ovrebo C."/>
            <person name="Racz N."/>
            <person name="Riley R."/>
            <person name="Savchenko A."/>
            <person name="Shiryaev A."/>
            <person name="Soop K."/>
            <person name="Spirin V."/>
            <person name="Szebenyi C."/>
            <person name="Tomsovsky M."/>
            <person name="Tulloss R.E."/>
            <person name="Uehling J."/>
            <person name="Grigoriev I.V."/>
            <person name="Vagvolgyi C."/>
            <person name="Papp T."/>
            <person name="Martin F.M."/>
            <person name="Miettinen O."/>
            <person name="Hibbett D.S."/>
            <person name="Nagy L.G."/>
        </authorList>
    </citation>
    <scope>NUCLEOTIDE SEQUENCE [LARGE SCALE GENOMIC DNA]</scope>
    <source>
        <strain evidence="2 3">CBS 166.37</strain>
    </source>
</reference>
<dbReference type="PANTHER" id="PTHR43861">
    <property type="entry name" value="TRANS-ACONITATE 2-METHYLTRANSFERASE-RELATED"/>
    <property type="match status" value="1"/>
</dbReference>
<dbReference type="OrthoDB" id="3647at2759"/>
<evidence type="ECO:0000313" key="2">
    <source>
        <dbReference type="EMBL" id="TFK31975.1"/>
    </source>
</evidence>
<evidence type="ECO:0000313" key="3">
    <source>
        <dbReference type="Proteomes" id="UP000308652"/>
    </source>
</evidence>
<keyword evidence="3" id="KW-1185">Reference proteome</keyword>
<dbReference type="GO" id="GO:0008757">
    <property type="term" value="F:S-adenosylmethionine-dependent methyltransferase activity"/>
    <property type="evidence" value="ECO:0007669"/>
    <property type="project" value="InterPro"/>
</dbReference>
<dbReference type="Pfam" id="PF08241">
    <property type="entry name" value="Methyltransf_11"/>
    <property type="match status" value="1"/>
</dbReference>
<dbReference type="CDD" id="cd02440">
    <property type="entry name" value="AdoMet_MTases"/>
    <property type="match status" value="1"/>
</dbReference>
<feature type="domain" description="Methyltransferase type 11" evidence="1">
    <location>
        <begin position="57"/>
        <end position="159"/>
    </location>
</feature>
<dbReference type="SUPFAM" id="SSF53335">
    <property type="entry name" value="S-adenosyl-L-methionine-dependent methyltransferases"/>
    <property type="match status" value="1"/>
</dbReference>
<protein>
    <submittedName>
        <fullName evidence="2">S-adenosyl-L-methionine-dependent methyltransferase</fullName>
    </submittedName>
</protein>
<dbReference type="AlphaFoldDB" id="A0A5C3LH67"/>
<accession>A0A5C3LH67</accession>
<keyword evidence="2" id="KW-0808">Transferase</keyword>